<accession>A0A978VLJ5</accession>
<dbReference type="Proteomes" id="UP000813462">
    <property type="component" value="Unassembled WGS sequence"/>
</dbReference>
<evidence type="ECO:0000313" key="2">
    <source>
        <dbReference type="EMBL" id="KAH7533964.1"/>
    </source>
</evidence>
<feature type="compositionally biased region" description="Basic and acidic residues" evidence="1">
    <location>
        <begin position="38"/>
        <end position="81"/>
    </location>
</feature>
<sequence length="90" mass="10740">MTLAQYERKFEELSIYAPHLVDTDERKRAQILENDDEMSMKAKSKERGRSPSRKRTWDKNIKQRSDGRRGDLKKAKNEQFGRMEYPTCET</sequence>
<evidence type="ECO:0000313" key="3">
    <source>
        <dbReference type="Proteomes" id="UP000813462"/>
    </source>
</evidence>
<feature type="compositionally biased region" description="Basic and acidic residues" evidence="1">
    <location>
        <begin position="21"/>
        <end position="30"/>
    </location>
</feature>
<dbReference type="EMBL" id="JAEACU010000004">
    <property type="protein sequence ID" value="KAH7533964.1"/>
    <property type="molecule type" value="Genomic_DNA"/>
</dbReference>
<proteinExistence type="predicted"/>
<protein>
    <submittedName>
        <fullName evidence="2">Uncharacterized protein</fullName>
    </submittedName>
</protein>
<gene>
    <name evidence="2" type="ORF">FEM48_Zijuj04G0187400</name>
</gene>
<feature type="region of interest" description="Disordered" evidence="1">
    <location>
        <begin position="21"/>
        <end position="90"/>
    </location>
</feature>
<name>A0A978VLJ5_ZIZJJ</name>
<evidence type="ECO:0000256" key="1">
    <source>
        <dbReference type="SAM" id="MobiDB-lite"/>
    </source>
</evidence>
<dbReference type="AlphaFoldDB" id="A0A978VLJ5"/>
<organism evidence="2 3">
    <name type="scientific">Ziziphus jujuba var. spinosa</name>
    <dbReference type="NCBI Taxonomy" id="714518"/>
    <lineage>
        <taxon>Eukaryota</taxon>
        <taxon>Viridiplantae</taxon>
        <taxon>Streptophyta</taxon>
        <taxon>Embryophyta</taxon>
        <taxon>Tracheophyta</taxon>
        <taxon>Spermatophyta</taxon>
        <taxon>Magnoliopsida</taxon>
        <taxon>eudicotyledons</taxon>
        <taxon>Gunneridae</taxon>
        <taxon>Pentapetalae</taxon>
        <taxon>rosids</taxon>
        <taxon>fabids</taxon>
        <taxon>Rosales</taxon>
        <taxon>Rhamnaceae</taxon>
        <taxon>Paliureae</taxon>
        <taxon>Ziziphus</taxon>
    </lineage>
</organism>
<reference evidence="2" key="1">
    <citation type="journal article" date="2021" name="Front. Plant Sci.">
        <title>Chromosome-Scale Genome Assembly for Chinese Sour Jujube and Insights Into Its Genome Evolution and Domestication Signature.</title>
        <authorList>
            <person name="Shen L.-Y."/>
            <person name="Luo H."/>
            <person name="Wang X.-L."/>
            <person name="Wang X.-M."/>
            <person name="Qiu X.-J."/>
            <person name="Liu H."/>
            <person name="Zhou S.-S."/>
            <person name="Jia K.-H."/>
            <person name="Nie S."/>
            <person name="Bao Y.-T."/>
            <person name="Zhang R.-G."/>
            <person name="Yun Q.-Z."/>
            <person name="Chai Y.-H."/>
            <person name="Lu J.-Y."/>
            <person name="Li Y."/>
            <person name="Zhao S.-W."/>
            <person name="Mao J.-F."/>
            <person name="Jia S.-G."/>
            <person name="Mao Y.-M."/>
        </authorList>
    </citation>
    <scope>NUCLEOTIDE SEQUENCE</scope>
    <source>
        <strain evidence="2">AT0</strain>
        <tissue evidence="2">Leaf</tissue>
    </source>
</reference>
<comment type="caution">
    <text evidence="2">The sequence shown here is derived from an EMBL/GenBank/DDBJ whole genome shotgun (WGS) entry which is preliminary data.</text>
</comment>